<dbReference type="Proteomes" id="UP000005104">
    <property type="component" value="Chromosome"/>
</dbReference>
<evidence type="ECO:0000256" key="4">
    <source>
        <dbReference type="ARBA" id="ARBA00022960"/>
    </source>
</evidence>
<dbReference type="eggNOG" id="COG1686">
    <property type="taxonomic scope" value="Bacteria"/>
</dbReference>
<keyword evidence="12" id="KW-1185">Reference proteome</keyword>
<organism evidence="11 12">
    <name type="scientific">Desulfosporosinus youngiae DSM 17734</name>
    <dbReference type="NCBI Taxonomy" id="768710"/>
    <lineage>
        <taxon>Bacteria</taxon>
        <taxon>Bacillati</taxon>
        <taxon>Bacillota</taxon>
        <taxon>Clostridia</taxon>
        <taxon>Eubacteriales</taxon>
        <taxon>Desulfitobacteriaceae</taxon>
        <taxon>Desulfosporosinus</taxon>
    </lineage>
</organism>
<evidence type="ECO:0000259" key="10">
    <source>
        <dbReference type="Pfam" id="PF00768"/>
    </source>
</evidence>
<feature type="active site" description="Acyl-ester intermediate" evidence="7">
    <location>
        <position position="99"/>
    </location>
</feature>
<dbReference type="RefSeq" id="WP_007784077.1">
    <property type="nucleotide sequence ID" value="NZ_CM001441.1"/>
</dbReference>
<dbReference type="HOGENOM" id="CLU_027070_7_3_9"/>
<dbReference type="InterPro" id="IPR018044">
    <property type="entry name" value="Peptidase_S11"/>
</dbReference>
<dbReference type="PANTHER" id="PTHR21581">
    <property type="entry name" value="D-ALANYL-D-ALANINE CARBOXYPEPTIDASE"/>
    <property type="match status" value="1"/>
</dbReference>
<dbReference type="GO" id="GO:0008360">
    <property type="term" value="P:regulation of cell shape"/>
    <property type="evidence" value="ECO:0007669"/>
    <property type="project" value="UniProtKB-KW"/>
</dbReference>
<evidence type="ECO:0000256" key="3">
    <source>
        <dbReference type="ARBA" id="ARBA00022801"/>
    </source>
</evidence>
<dbReference type="GO" id="GO:0009002">
    <property type="term" value="F:serine-type D-Ala-D-Ala carboxypeptidase activity"/>
    <property type="evidence" value="ECO:0007669"/>
    <property type="project" value="InterPro"/>
</dbReference>
<feature type="active site" evidence="7">
    <location>
        <position position="153"/>
    </location>
</feature>
<dbReference type="PANTHER" id="PTHR21581:SF6">
    <property type="entry name" value="TRAFFICKING PROTEIN PARTICLE COMPLEX SUBUNIT 12"/>
    <property type="match status" value="1"/>
</dbReference>
<keyword evidence="6" id="KW-0961">Cell wall biogenesis/degradation</keyword>
<comment type="similarity">
    <text evidence="1 9">Belongs to the peptidase S11 family.</text>
</comment>
<dbReference type="Pfam" id="PF00768">
    <property type="entry name" value="Peptidase_S11"/>
    <property type="match status" value="1"/>
</dbReference>
<reference evidence="11 12" key="1">
    <citation type="submission" date="2011-11" db="EMBL/GenBank/DDBJ databases">
        <title>The Noncontiguous Finished genome of Desulfosporosinus youngiae DSM 17734.</title>
        <authorList>
            <consortium name="US DOE Joint Genome Institute (JGI-PGF)"/>
            <person name="Lucas S."/>
            <person name="Han J."/>
            <person name="Lapidus A."/>
            <person name="Cheng J.-F."/>
            <person name="Goodwin L."/>
            <person name="Pitluck S."/>
            <person name="Peters L."/>
            <person name="Ovchinnikova G."/>
            <person name="Lu M."/>
            <person name="Land M.L."/>
            <person name="Hauser L."/>
            <person name="Pester M."/>
            <person name="Spring S."/>
            <person name="Ollivier B."/>
            <person name="Rattei T."/>
            <person name="Klenk H.-P."/>
            <person name="Wagner M."/>
            <person name="Loy A."/>
            <person name="Woyke T.J."/>
        </authorList>
    </citation>
    <scope>NUCLEOTIDE SEQUENCE [LARGE SCALE GENOMIC DNA]</scope>
    <source>
        <strain evidence="11 12">DSM 17734</strain>
    </source>
</reference>
<evidence type="ECO:0000256" key="8">
    <source>
        <dbReference type="PIRSR" id="PIRSR618044-2"/>
    </source>
</evidence>
<keyword evidence="2" id="KW-0732">Signal</keyword>
<evidence type="ECO:0000313" key="12">
    <source>
        <dbReference type="Proteomes" id="UP000005104"/>
    </source>
</evidence>
<dbReference type="GO" id="GO:0009252">
    <property type="term" value="P:peptidoglycan biosynthetic process"/>
    <property type="evidence" value="ECO:0007669"/>
    <property type="project" value="UniProtKB-KW"/>
</dbReference>
<evidence type="ECO:0000256" key="9">
    <source>
        <dbReference type="RuleBase" id="RU004016"/>
    </source>
</evidence>
<evidence type="ECO:0000256" key="2">
    <source>
        <dbReference type="ARBA" id="ARBA00022729"/>
    </source>
</evidence>
<dbReference type="AlphaFoldDB" id="H5Y495"/>
<dbReference type="InterPro" id="IPR012338">
    <property type="entry name" value="Beta-lactam/transpept-like"/>
</dbReference>
<proteinExistence type="inferred from homology"/>
<dbReference type="EMBL" id="CM001441">
    <property type="protein sequence ID" value="EHQ89923.1"/>
    <property type="molecule type" value="Genomic_DNA"/>
</dbReference>
<name>H5Y495_9FIRM</name>
<dbReference type="PRINTS" id="PR00725">
    <property type="entry name" value="DADACBPTASE1"/>
</dbReference>
<evidence type="ECO:0000256" key="7">
    <source>
        <dbReference type="PIRSR" id="PIRSR618044-1"/>
    </source>
</evidence>
<dbReference type="Gene3D" id="3.40.710.10">
    <property type="entry name" value="DD-peptidase/beta-lactamase superfamily"/>
    <property type="match status" value="1"/>
</dbReference>
<feature type="active site" description="Proton acceptor" evidence="7">
    <location>
        <position position="102"/>
    </location>
</feature>
<evidence type="ECO:0000313" key="11">
    <source>
        <dbReference type="EMBL" id="EHQ89923.1"/>
    </source>
</evidence>
<dbReference type="GO" id="GO:0006508">
    <property type="term" value="P:proteolysis"/>
    <property type="evidence" value="ECO:0007669"/>
    <property type="project" value="InterPro"/>
</dbReference>
<evidence type="ECO:0000256" key="6">
    <source>
        <dbReference type="ARBA" id="ARBA00023316"/>
    </source>
</evidence>
<keyword evidence="4" id="KW-0133">Cell shape</keyword>
<protein>
    <submittedName>
        <fullName evidence="11">D-alanyl-D-alanine carboxypeptidase</fullName>
    </submittedName>
</protein>
<dbReference type="GO" id="GO:0071555">
    <property type="term" value="P:cell wall organization"/>
    <property type="evidence" value="ECO:0007669"/>
    <property type="project" value="UniProtKB-KW"/>
</dbReference>
<gene>
    <name evidence="11" type="ORF">DesyoDRAFT_2875</name>
</gene>
<evidence type="ECO:0000256" key="1">
    <source>
        <dbReference type="ARBA" id="ARBA00007164"/>
    </source>
</evidence>
<dbReference type="SUPFAM" id="SSF56601">
    <property type="entry name" value="beta-lactamase/transpeptidase-like"/>
    <property type="match status" value="1"/>
</dbReference>
<sequence>MKKPNQDFSRAKSKTMRITMLMMTVILLLAGFRYLSTADTSFLLKSAIAETKPESSKSDSSQVNLSTLSTQDLSYVMISPQTNEILQSHNADIQRAPASTLKLITGLIASETLKKTDIIQVGSEVNVEGSRLGLRPGDKISVHELFTALYVNSSNDAAAALAVKISGSIPAFAQKMNEYAAALGCQTTNFTTPHGMPDLDQYTTANDLSKIAVQFLKNEELMEYVKLASAHVQWKDAQGMLREADLYNTNRLLTAYPGDRGLKTGTTTEAGQCLVSYVSRPDGDLLLVLLGSKQRYGDTIKLLDNAWAEQRSEAALKGLVKDPRSLILSPGIF</sequence>
<accession>H5Y495</accession>
<keyword evidence="5" id="KW-0573">Peptidoglycan synthesis</keyword>
<keyword evidence="3" id="KW-0378">Hydrolase</keyword>
<evidence type="ECO:0000256" key="5">
    <source>
        <dbReference type="ARBA" id="ARBA00022984"/>
    </source>
</evidence>
<feature type="domain" description="Peptidase S11 D-alanyl-D-alanine carboxypeptidase A N-terminal" evidence="10">
    <location>
        <begin position="71"/>
        <end position="293"/>
    </location>
</feature>
<dbReference type="STRING" id="768710.DesyoDRAFT_2875"/>
<dbReference type="MEROPS" id="S11.004"/>
<keyword evidence="11" id="KW-0645">Protease</keyword>
<keyword evidence="11" id="KW-0121">Carboxypeptidase</keyword>
<feature type="binding site" evidence="8">
    <location>
        <position position="263"/>
    </location>
    <ligand>
        <name>substrate</name>
    </ligand>
</feature>
<dbReference type="InterPro" id="IPR001967">
    <property type="entry name" value="Peptidase_S11_N"/>
</dbReference>